<protein>
    <submittedName>
        <fullName evidence="1">Uncharacterized protein</fullName>
    </submittedName>
</protein>
<sequence>MYKYVLISEDDKEEEYIEQFPDMVKLVLFKDDNDYDELLCLIEFDDMDDFDYFQEQMLKRGNRIEIESNDTKDDNMAFWKASEGVPFMVIKDQHNIVDKAAWEELMRACNEE</sequence>
<evidence type="ECO:0000313" key="1">
    <source>
        <dbReference type="EMBL" id="DAF50388.1"/>
    </source>
</evidence>
<accession>A0A8S5SH64</accession>
<proteinExistence type="predicted"/>
<dbReference type="EMBL" id="BK032595">
    <property type="protein sequence ID" value="DAF50388.1"/>
    <property type="molecule type" value="Genomic_DNA"/>
</dbReference>
<organism evidence="1">
    <name type="scientific">Siphoviridae sp. ctBCr48</name>
    <dbReference type="NCBI Taxonomy" id="2827802"/>
    <lineage>
        <taxon>Viruses</taxon>
        <taxon>Duplodnaviria</taxon>
        <taxon>Heunggongvirae</taxon>
        <taxon>Uroviricota</taxon>
        <taxon>Caudoviricetes</taxon>
    </lineage>
</organism>
<name>A0A8S5SH64_9CAUD</name>
<reference evidence="1" key="1">
    <citation type="journal article" date="2021" name="Proc. Natl. Acad. Sci. U.S.A.">
        <title>A Catalog of Tens of Thousands of Viruses from Human Metagenomes Reveals Hidden Associations with Chronic Diseases.</title>
        <authorList>
            <person name="Tisza M.J."/>
            <person name="Buck C.B."/>
        </authorList>
    </citation>
    <scope>NUCLEOTIDE SEQUENCE</scope>
    <source>
        <strain evidence="1">CtBCr48</strain>
    </source>
</reference>